<dbReference type="Gene3D" id="3.30.310.70">
    <property type="entry name" value="TT1751-like domain"/>
    <property type="match status" value="1"/>
</dbReference>
<name>A0AAJ5ZB79_9CHLR</name>
<reference evidence="3" key="2">
    <citation type="journal article" date="2023" name="Nat. Commun.">
        <title>Cultivation of marine bacteria of the SAR202 clade.</title>
        <authorList>
            <person name="Lim Y."/>
            <person name="Seo J.H."/>
            <person name="Giovannoni S.J."/>
            <person name="Kang I."/>
            <person name="Cho J.C."/>
        </authorList>
    </citation>
    <scope>NUCLEOTIDE SEQUENCE</scope>
    <source>
        <strain evidence="3">JH1073</strain>
    </source>
</reference>
<evidence type="ECO:0000259" key="1">
    <source>
        <dbReference type="Pfam" id="PF03625"/>
    </source>
</evidence>
<evidence type="ECO:0000313" key="2">
    <source>
        <dbReference type="EMBL" id="MDG0866650.1"/>
    </source>
</evidence>
<dbReference type="PIRSF" id="PIRSF021774">
    <property type="entry name" value="UCP021774"/>
    <property type="match status" value="1"/>
</dbReference>
<dbReference type="PANTHER" id="PTHR38342">
    <property type="entry name" value="SLR5037 PROTEIN"/>
    <property type="match status" value="1"/>
</dbReference>
<accession>A0AAJ5ZB79</accession>
<dbReference type="CDD" id="cd14797">
    <property type="entry name" value="DUF302"/>
    <property type="match status" value="1"/>
</dbReference>
<dbReference type="PANTHER" id="PTHR38342:SF1">
    <property type="entry name" value="SLR5037 PROTEIN"/>
    <property type="match status" value="1"/>
</dbReference>
<dbReference type="AlphaFoldDB" id="A0AAJ5ZB79"/>
<protein>
    <submittedName>
        <fullName evidence="3">DUF302 domain-containing protein</fullName>
    </submittedName>
</protein>
<dbReference type="SUPFAM" id="SSF103247">
    <property type="entry name" value="TT1751-like"/>
    <property type="match status" value="1"/>
</dbReference>
<evidence type="ECO:0000313" key="4">
    <source>
        <dbReference type="Proteomes" id="UP001219901"/>
    </source>
</evidence>
<keyword evidence="4" id="KW-1185">Reference proteome</keyword>
<feature type="domain" description="DUF302" evidence="1">
    <location>
        <begin position="40"/>
        <end position="102"/>
    </location>
</feature>
<evidence type="ECO:0000313" key="3">
    <source>
        <dbReference type="EMBL" id="WFG38079.1"/>
    </source>
</evidence>
<dbReference type="RefSeq" id="WP_342824247.1">
    <property type="nucleotide sequence ID" value="NZ_CP046146.1"/>
</dbReference>
<proteinExistence type="predicted"/>
<reference evidence="4 5" key="1">
    <citation type="submission" date="2019-11" db="EMBL/GenBank/DDBJ databases">
        <authorList>
            <person name="Cho J.-C."/>
        </authorList>
    </citation>
    <scope>NUCLEOTIDE SEQUENCE [LARGE SCALE GENOMIC DNA]</scope>
    <source>
        <strain evidence="3 4">JH1073</strain>
        <strain evidence="2 5">JH702</strain>
    </source>
</reference>
<dbReference type="EMBL" id="WMBE01000002">
    <property type="protein sequence ID" value="MDG0866650.1"/>
    <property type="molecule type" value="Genomic_DNA"/>
</dbReference>
<dbReference type="InterPro" id="IPR016796">
    <property type="entry name" value="UCP021774"/>
</dbReference>
<dbReference type="Pfam" id="PF03625">
    <property type="entry name" value="DUF302"/>
    <property type="match status" value="1"/>
</dbReference>
<reference evidence="4" key="3">
    <citation type="submission" date="2023-06" db="EMBL/GenBank/DDBJ databases">
        <title>Pangenomics reveal diversification of enzyme families and niche specialization in globally abundant SAR202 bacteria.</title>
        <authorList>
            <person name="Saw J.H.W."/>
        </authorList>
    </citation>
    <scope>NUCLEOTIDE SEQUENCE [LARGE SCALE GENOMIC DNA]</scope>
    <source>
        <strain evidence="4">JH1073</strain>
    </source>
</reference>
<dbReference type="Proteomes" id="UP001321249">
    <property type="component" value="Unassembled WGS sequence"/>
</dbReference>
<dbReference type="EMBL" id="CP046147">
    <property type="protein sequence ID" value="WFG38079.1"/>
    <property type="molecule type" value="Genomic_DNA"/>
</dbReference>
<organism evidence="3 4">
    <name type="scientific">Candidatus Lucifugimonas marina</name>
    <dbReference type="NCBI Taxonomy" id="3038979"/>
    <lineage>
        <taxon>Bacteria</taxon>
        <taxon>Bacillati</taxon>
        <taxon>Chloroflexota</taxon>
        <taxon>Dehalococcoidia</taxon>
        <taxon>SAR202 cluster</taxon>
        <taxon>Candidatus Lucifugimonadales</taxon>
        <taxon>Candidatus Lucifugimonadaceae</taxon>
        <taxon>Candidatus Lucifugimonas</taxon>
    </lineage>
</organism>
<gene>
    <name evidence="2" type="ORF">GKO46_06110</name>
    <name evidence="3" type="ORF">GKO48_00105</name>
</gene>
<dbReference type="InterPro" id="IPR005180">
    <property type="entry name" value="DUF302"/>
</dbReference>
<dbReference type="Proteomes" id="UP001219901">
    <property type="component" value="Chromosome"/>
</dbReference>
<dbReference type="InterPro" id="IPR035923">
    <property type="entry name" value="TT1751-like_sf"/>
</dbReference>
<sequence length="136" mass="14740">MTLDTIKYGIVRNTNLELDNAVEAVTEALAEEGFGILTQIDVQATLKKKLDIDRPKYLILGACNPSLANNVLNAEPWAGLLLPCNVVVQEIDGGTQIAFMDPEVIQRETGNSEVFKTACDAKERLIRVANSLPGGN</sequence>
<evidence type="ECO:0000313" key="5">
    <source>
        <dbReference type="Proteomes" id="UP001321249"/>
    </source>
</evidence>